<dbReference type="PANTHER" id="PTHR36440:SF1">
    <property type="entry name" value="PUTATIVE (AFU_ORTHOLOGUE AFUA_8G07350)-RELATED"/>
    <property type="match status" value="1"/>
</dbReference>
<dbReference type="InterPro" id="IPR014710">
    <property type="entry name" value="RmlC-like_jellyroll"/>
</dbReference>
<dbReference type="EMBL" id="QLLL01000007">
    <property type="protein sequence ID" value="RAJ01660.1"/>
    <property type="molecule type" value="Genomic_DNA"/>
</dbReference>
<evidence type="ECO:0000313" key="2">
    <source>
        <dbReference type="EMBL" id="RAJ01660.1"/>
    </source>
</evidence>
<dbReference type="Pfam" id="PF07883">
    <property type="entry name" value="Cupin_2"/>
    <property type="match status" value="1"/>
</dbReference>
<dbReference type="RefSeq" id="WP_111599296.1">
    <property type="nucleotide sequence ID" value="NZ_QLLL01000007.1"/>
</dbReference>
<name>A0A327QB55_9BACT</name>
<protein>
    <submittedName>
        <fullName evidence="2">Cupin domain-containing protein</fullName>
    </submittedName>
</protein>
<proteinExistence type="predicted"/>
<dbReference type="InterPro" id="IPR011051">
    <property type="entry name" value="RmlC_Cupin_sf"/>
</dbReference>
<comment type="caution">
    <text evidence="2">The sequence shown here is derived from an EMBL/GenBank/DDBJ whole genome shotgun (WGS) entry which is preliminary data.</text>
</comment>
<dbReference type="PANTHER" id="PTHR36440">
    <property type="entry name" value="PUTATIVE (AFU_ORTHOLOGUE AFUA_8G07350)-RELATED"/>
    <property type="match status" value="1"/>
</dbReference>
<sequence>MAFPYKTIINTKTRQTITFIQTAASTKGALLEMETTYAANSMMPPPHFHPQQSEDFTVLAGSVKVNINNATQILQQGDTLHIPAGTVHAMWNDGPVPAKLNWKIQPALKTEFFFETITGLANDDQTNAHGVPGILQLSLTVPHFKEEIVLTKPAPSLQKFLFIFLRPFATWRKKQAIYPAYIN</sequence>
<organism evidence="2 3">
    <name type="scientific">Chitinophaga skermanii</name>
    <dbReference type="NCBI Taxonomy" id="331697"/>
    <lineage>
        <taxon>Bacteria</taxon>
        <taxon>Pseudomonadati</taxon>
        <taxon>Bacteroidota</taxon>
        <taxon>Chitinophagia</taxon>
        <taxon>Chitinophagales</taxon>
        <taxon>Chitinophagaceae</taxon>
        <taxon>Chitinophaga</taxon>
    </lineage>
</organism>
<dbReference type="InterPro" id="IPR013096">
    <property type="entry name" value="Cupin_2"/>
</dbReference>
<dbReference type="AlphaFoldDB" id="A0A327QB55"/>
<dbReference type="Proteomes" id="UP000249547">
    <property type="component" value="Unassembled WGS sequence"/>
</dbReference>
<dbReference type="SUPFAM" id="SSF51182">
    <property type="entry name" value="RmlC-like cupins"/>
    <property type="match status" value="1"/>
</dbReference>
<dbReference type="InterPro" id="IPR053146">
    <property type="entry name" value="QDO-like"/>
</dbReference>
<keyword evidence="3" id="KW-1185">Reference proteome</keyword>
<dbReference type="Gene3D" id="2.60.120.10">
    <property type="entry name" value="Jelly Rolls"/>
    <property type="match status" value="1"/>
</dbReference>
<evidence type="ECO:0000313" key="3">
    <source>
        <dbReference type="Proteomes" id="UP000249547"/>
    </source>
</evidence>
<accession>A0A327QB55</accession>
<dbReference type="OrthoDB" id="1423961at2"/>
<evidence type="ECO:0000259" key="1">
    <source>
        <dbReference type="Pfam" id="PF07883"/>
    </source>
</evidence>
<gene>
    <name evidence="2" type="ORF">LX64_03878</name>
</gene>
<feature type="domain" description="Cupin type-2" evidence="1">
    <location>
        <begin position="35"/>
        <end position="100"/>
    </location>
</feature>
<reference evidence="2 3" key="1">
    <citation type="submission" date="2018-06" db="EMBL/GenBank/DDBJ databases">
        <title>Genomic Encyclopedia of Archaeal and Bacterial Type Strains, Phase II (KMG-II): from individual species to whole genera.</title>
        <authorList>
            <person name="Goeker M."/>
        </authorList>
    </citation>
    <scope>NUCLEOTIDE SEQUENCE [LARGE SCALE GENOMIC DNA]</scope>
    <source>
        <strain evidence="2 3">DSM 23857</strain>
    </source>
</reference>